<gene>
    <name evidence="2" type="ORF">PENDEC_c009G06420</name>
</gene>
<dbReference type="OMA" id="KPFSKCQ"/>
<dbReference type="GO" id="GO:0033768">
    <property type="term" value="C:SUMO-targeted ubiquitin ligase complex"/>
    <property type="evidence" value="ECO:0007669"/>
    <property type="project" value="TreeGrafter"/>
</dbReference>
<dbReference type="GO" id="GO:0004842">
    <property type="term" value="F:ubiquitin-protein transferase activity"/>
    <property type="evidence" value="ECO:0007669"/>
    <property type="project" value="TreeGrafter"/>
</dbReference>
<dbReference type="PANTHER" id="PTHR28042:SF1">
    <property type="entry name" value="E3 UBIQUITIN-PROTEIN LIGASE COMPLEX SLX5-SLX8 SUBUNIT SLX5"/>
    <property type="match status" value="1"/>
</dbReference>
<dbReference type="EMBL" id="MDYL01000009">
    <property type="protein sequence ID" value="OQD74845.1"/>
    <property type="molecule type" value="Genomic_DNA"/>
</dbReference>
<feature type="region of interest" description="Disordered" evidence="1">
    <location>
        <begin position="48"/>
        <end position="144"/>
    </location>
</feature>
<evidence type="ECO:0000313" key="3">
    <source>
        <dbReference type="Proteomes" id="UP000191522"/>
    </source>
</evidence>
<evidence type="ECO:0000256" key="1">
    <source>
        <dbReference type="SAM" id="MobiDB-lite"/>
    </source>
</evidence>
<sequence>MSVLDPTLLLPASWHDKHSYICVPYSQSSLGVTAMSDDPGVLFMGARSKRTHSQMSQEADDGSQASWHRHFHPPLPEASGSRPARLPPMRTPRGFDFRRPVSTTSQEEDVIDLTNEPETPPQRTHARSSDSPAPSTSRPPRFGRNILADVVDLEEEMDDDSGEGPSSSPEVQFVRATTRPRATQARGNWDPISMLSSTLARGFRARQDSEDRDILASMPFLPSRSRREFHRIFAGHGFGLNSPDSLDYAFSSIDMEPLTPQETRPQREVYKAPSPAPEGFTRTLGEDDVAVYCGECAGNRSLSKAKKAQGPPKTKPFAKCQVAGCGKIVSAPTAMFHLYL</sequence>
<organism evidence="2 3">
    <name type="scientific">Penicillium decumbens</name>
    <dbReference type="NCBI Taxonomy" id="69771"/>
    <lineage>
        <taxon>Eukaryota</taxon>
        <taxon>Fungi</taxon>
        <taxon>Dikarya</taxon>
        <taxon>Ascomycota</taxon>
        <taxon>Pezizomycotina</taxon>
        <taxon>Eurotiomycetes</taxon>
        <taxon>Eurotiomycetidae</taxon>
        <taxon>Eurotiales</taxon>
        <taxon>Aspergillaceae</taxon>
        <taxon>Penicillium</taxon>
    </lineage>
</organism>
<dbReference type="AlphaFoldDB" id="A0A1V6PD04"/>
<proteinExistence type="predicted"/>
<feature type="compositionally biased region" description="Polar residues" evidence="1">
    <location>
        <begin position="129"/>
        <end position="138"/>
    </location>
</feature>
<dbReference type="InterPro" id="IPR038886">
    <property type="entry name" value="E3_SLX5/Rfp1"/>
</dbReference>
<dbReference type="Proteomes" id="UP000191522">
    <property type="component" value="Unassembled WGS sequence"/>
</dbReference>
<accession>A0A1V6PD04</accession>
<name>A0A1V6PD04_PENDC</name>
<dbReference type="PANTHER" id="PTHR28042">
    <property type="entry name" value="E3 UBIQUITIN-PROTEIN LIGASE COMPLEX SLX5-SLX8 SUBUNIT SLX5"/>
    <property type="match status" value="1"/>
</dbReference>
<dbReference type="OrthoDB" id="2398441at2759"/>
<keyword evidence="3" id="KW-1185">Reference proteome</keyword>
<evidence type="ECO:0000313" key="2">
    <source>
        <dbReference type="EMBL" id="OQD74845.1"/>
    </source>
</evidence>
<comment type="caution">
    <text evidence="2">The sequence shown here is derived from an EMBL/GenBank/DDBJ whole genome shotgun (WGS) entry which is preliminary data.</text>
</comment>
<reference evidence="3" key="1">
    <citation type="journal article" date="2017" name="Nat. Microbiol.">
        <title>Global analysis of biosynthetic gene clusters reveals vast potential of secondary metabolite production in Penicillium species.</title>
        <authorList>
            <person name="Nielsen J.C."/>
            <person name="Grijseels S."/>
            <person name="Prigent S."/>
            <person name="Ji B."/>
            <person name="Dainat J."/>
            <person name="Nielsen K.F."/>
            <person name="Frisvad J.C."/>
            <person name="Workman M."/>
            <person name="Nielsen J."/>
        </authorList>
    </citation>
    <scope>NUCLEOTIDE SEQUENCE [LARGE SCALE GENOMIC DNA]</scope>
    <source>
        <strain evidence="3">IBT 11843</strain>
    </source>
</reference>
<protein>
    <submittedName>
        <fullName evidence="2">Uncharacterized protein</fullName>
    </submittedName>
</protein>
<dbReference type="STRING" id="69771.A0A1V6PD04"/>